<evidence type="ECO:0000313" key="2">
    <source>
        <dbReference type="EMBL" id="AJF97960.1"/>
    </source>
</evidence>
<dbReference type="Proteomes" id="UP000202511">
    <property type="component" value="Segment"/>
</dbReference>
<name>A0A0B5J7S2_9VIRU</name>
<reference evidence="2 3" key="1">
    <citation type="journal article" date="2015" name="Parasitol. Res.">
        <title>Viruses in close associations with free-living amoebae.</title>
        <authorList>
            <person name="Scheid P."/>
        </authorList>
    </citation>
    <scope>NUCLEOTIDE SEQUENCE [LARGE SCALE GENOMIC DNA]</scope>
    <source>
        <strain evidence="2">KlaHel</strain>
    </source>
</reference>
<feature type="region of interest" description="Disordered" evidence="1">
    <location>
        <begin position="68"/>
        <end position="130"/>
    </location>
</feature>
<accession>A0A0B5J7S2</accession>
<dbReference type="RefSeq" id="YP_009120195.1">
    <property type="nucleotide sequence ID" value="NC_026440.1"/>
</dbReference>
<feature type="compositionally biased region" description="Basic residues" evidence="1">
    <location>
        <begin position="117"/>
        <end position="130"/>
    </location>
</feature>
<evidence type="ECO:0000256" key="1">
    <source>
        <dbReference type="SAM" id="MobiDB-lite"/>
    </source>
</evidence>
<protein>
    <submittedName>
        <fullName evidence="2">Uncharacterized protein</fullName>
    </submittedName>
</protein>
<evidence type="ECO:0000313" key="3">
    <source>
        <dbReference type="Proteomes" id="UP000202511"/>
    </source>
</evidence>
<proteinExistence type="predicted"/>
<organism evidence="2 3">
    <name type="scientific">Pandoravirus inopinatum</name>
    <dbReference type="NCBI Taxonomy" id="1605721"/>
    <lineage>
        <taxon>Viruses</taxon>
        <taxon>Pandoravirus</taxon>
    </lineage>
</organism>
<sequence length="130" mass="13859">MSRPLVLPPLVDDNGDRDSCADYATCFGALVKAIADDDADGVRRALDGAGGVGPNDVFGPDATAAAMRKATERPYRGNPWTPAQPVALAATPHIYGGGDDEDEDAGERDPDAPSATRWRRPRCPRTRRRA</sequence>
<dbReference type="EMBL" id="KP136319">
    <property type="protein sequence ID" value="AJF97960.1"/>
    <property type="molecule type" value="Genomic_DNA"/>
</dbReference>
<dbReference type="KEGG" id="vg:23462877"/>
<dbReference type="GeneID" id="23462877"/>